<feature type="repeat" description="ANK" evidence="1">
    <location>
        <begin position="572"/>
        <end position="604"/>
    </location>
</feature>
<accession>A0AAN0J4H6</accession>
<dbReference type="KEGG" id="aqu:109581729"/>
<dbReference type="SUPFAM" id="SSF47986">
    <property type="entry name" value="DEATH domain"/>
    <property type="match status" value="1"/>
</dbReference>
<dbReference type="InterPro" id="IPR036770">
    <property type="entry name" value="Ankyrin_rpt-contain_sf"/>
</dbReference>
<reference evidence="6" key="1">
    <citation type="journal article" date="2010" name="Nature">
        <title>The Amphimedon queenslandica genome and the evolution of animal complexity.</title>
        <authorList>
            <person name="Srivastava M."/>
            <person name="Simakov O."/>
            <person name="Chapman J."/>
            <person name="Fahey B."/>
            <person name="Gauthier M.E."/>
            <person name="Mitros T."/>
            <person name="Richards G.S."/>
            <person name="Conaco C."/>
            <person name="Dacre M."/>
            <person name="Hellsten U."/>
            <person name="Larroux C."/>
            <person name="Putnam N.H."/>
            <person name="Stanke M."/>
            <person name="Adamska M."/>
            <person name="Darling A."/>
            <person name="Degnan S.M."/>
            <person name="Oakley T.H."/>
            <person name="Plachetzki D.C."/>
            <person name="Zhai Y."/>
            <person name="Adamski M."/>
            <person name="Calcino A."/>
            <person name="Cummins S.F."/>
            <person name="Goodstein D.M."/>
            <person name="Harris C."/>
            <person name="Jackson D.J."/>
            <person name="Leys S.P."/>
            <person name="Shu S."/>
            <person name="Woodcroft B.J."/>
            <person name="Vervoort M."/>
            <person name="Kosik K.S."/>
            <person name="Manning G."/>
            <person name="Degnan B.M."/>
            <person name="Rokhsar D.S."/>
        </authorList>
    </citation>
    <scope>NUCLEOTIDE SEQUENCE [LARGE SCALE GENOMIC DNA]</scope>
</reference>
<evidence type="ECO:0008006" key="7">
    <source>
        <dbReference type="Google" id="ProtNLM"/>
    </source>
</evidence>
<proteinExistence type="predicted"/>
<name>A0AAN0J4H6_AMPQE</name>
<dbReference type="GO" id="GO:0007165">
    <property type="term" value="P:signal transduction"/>
    <property type="evidence" value="ECO:0007669"/>
    <property type="project" value="InterPro"/>
</dbReference>
<dbReference type="GeneID" id="109581729"/>
<dbReference type="Pfam" id="PF00023">
    <property type="entry name" value="Ank"/>
    <property type="match status" value="1"/>
</dbReference>
<dbReference type="Gene3D" id="1.10.533.10">
    <property type="entry name" value="Death Domain, Fas"/>
    <property type="match status" value="1"/>
</dbReference>
<dbReference type="RefSeq" id="XP_019851652.1">
    <property type="nucleotide sequence ID" value="XM_019996093.1"/>
</dbReference>
<evidence type="ECO:0000259" key="3">
    <source>
        <dbReference type="PROSITE" id="PS50017"/>
    </source>
</evidence>
<feature type="repeat" description="ANK" evidence="1">
    <location>
        <begin position="470"/>
        <end position="502"/>
    </location>
</feature>
<protein>
    <recommendedName>
        <fullName evidence="7">Death domain-containing protein</fullName>
    </recommendedName>
</protein>
<dbReference type="PROSITE" id="PS50168">
    <property type="entry name" value="DED"/>
    <property type="match status" value="1"/>
</dbReference>
<sequence>MAESVLESILSARVLNIRDLNEVIALLERHHCSKPSYHQLGLHLLLSDNTLRSIEQEHRGQVDRCFTECLASWLRKADGVETPTIDTLIAALRGIGENAVADGINGERQNLAMSRNEVSLATSQTLPTTERHPTQPLIVNPGVDDLEQRIDQVANLQGIANKLHGKYVSLALAVKKSLESNCIDIEDAKFLIKECLKRKARVAPELMTCIDILETVNDFKNLFDFLSKHDFIGYLNYKLLEKLIELVKDDNEIIKHFFEYEKEYARLLSAASFEDLIPFFEKQSDLSPTAPLGLPYISFRLGSPWLHSRLYTWVSTFGEFSWSSYAFFKQLRKKCIIITYAILPCVLDDVMRDLKDPVILKELKDNDITVIELPQEEEEDFESKEEDPQIKSTTKIEPRVDASSIASSEGNIPTTSATTLRAEAASIGKEVKSSSLGRELIRSIESHTRPEEVIGLLEAGADPNVTEYSGGPSALIIAIEKDNTDIVKLLLEKGADPNVTKYSGGPTALIVAIEKNNIRVVEVLLEKGVDPNIGSDIFGRTSLHLASETGNADIIKLLITKGKADVNIVNRWNETPLFKAVESGSIEAVHILLFNGARTDLVDNYLSTGTPLHYAVEHCKGDHVTDIIKLLITKGNADVNAGNKVKL</sequence>
<dbReference type="CDD" id="cd01670">
    <property type="entry name" value="Death"/>
    <property type="match status" value="1"/>
</dbReference>
<feature type="domain" description="Death" evidence="3">
    <location>
        <begin position="36"/>
        <end position="108"/>
    </location>
</feature>
<evidence type="ECO:0000259" key="4">
    <source>
        <dbReference type="PROSITE" id="PS50168"/>
    </source>
</evidence>
<dbReference type="Gene3D" id="1.25.40.20">
    <property type="entry name" value="Ankyrin repeat-containing domain"/>
    <property type="match status" value="1"/>
</dbReference>
<dbReference type="PANTHER" id="PTHR46224">
    <property type="entry name" value="ANKYRIN REPEAT FAMILY PROTEIN"/>
    <property type="match status" value="1"/>
</dbReference>
<dbReference type="InterPro" id="IPR011029">
    <property type="entry name" value="DEATH-like_dom_sf"/>
</dbReference>
<dbReference type="InterPro" id="IPR001875">
    <property type="entry name" value="DED_dom"/>
</dbReference>
<dbReference type="PROSITE" id="PS50088">
    <property type="entry name" value="ANK_REPEAT"/>
    <property type="match status" value="4"/>
</dbReference>
<dbReference type="Pfam" id="PF12796">
    <property type="entry name" value="Ank_2"/>
    <property type="match status" value="2"/>
</dbReference>
<dbReference type="Pfam" id="PF00531">
    <property type="entry name" value="Death"/>
    <property type="match status" value="1"/>
</dbReference>
<dbReference type="SUPFAM" id="SSF48403">
    <property type="entry name" value="Ankyrin repeat"/>
    <property type="match status" value="1"/>
</dbReference>
<organism evidence="5 6">
    <name type="scientific">Amphimedon queenslandica</name>
    <name type="common">Sponge</name>
    <dbReference type="NCBI Taxonomy" id="400682"/>
    <lineage>
        <taxon>Eukaryota</taxon>
        <taxon>Metazoa</taxon>
        <taxon>Porifera</taxon>
        <taxon>Demospongiae</taxon>
        <taxon>Heteroscleromorpha</taxon>
        <taxon>Haplosclerida</taxon>
        <taxon>Niphatidae</taxon>
        <taxon>Amphimedon</taxon>
    </lineage>
</organism>
<reference evidence="5" key="2">
    <citation type="submission" date="2024-06" db="UniProtKB">
        <authorList>
            <consortium name="EnsemblMetazoa"/>
        </authorList>
    </citation>
    <scope>IDENTIFICATION</scope>
</reference>
<dbReference type="EnsemblMetazoa" id="XM_019996093.1">
    <property type="protein sequence ID" value="XP_019851652.1"/>
    <property type="gene ID" value="LOC109581729"/>
</dbReference>
<evidence type="ECO:0000256" key="2">
    <source>
        <dbReference type="SAM" id="MobiDB-lite"/>
    </source>
</evidence>
<feature type="repeat" description="ANK" evidence="1">
    <location>
        <begin position="504"/>
        <end position="536"/>
    </location>
</feature>
<feature type="compositionally biased region" description="Polar residues" evidence="2">
    <location>
        <begin position="404"/>
        <end position="417"/>
    </location>
</feature>
<dbReference type="InterPro" id="IPR051616">
    <property type="entry name" value="Cul2-RING_E3_ligase_SR"/>
</dbReference>
<dbReference type="InterPro" id="IPR002110">
    <property type="entry name" value="Ankyrin_rpt"/>
</dbReference>
<evidence type="ECO:0000313" key="6">
    <source>
        <dbReference type="Proteomes" id="UP000007879"/>
    </source>
</evidence>
<keyword evidence="6" id="KW-1185">Reference proteome</keyword>
<feature type="compositionally biased region" description="Acidic residues" evidence="2">
    <location>
        <begin position="374"/>
        <end position="385"/>
    </location>
</feature>
<evidence type="ECO:0000256" key="1">
    <source>
        <dbReference type="PROSITE-ProRule" id="PRU00023"/>
    </source>
</evidence>
<dbReference type="SMART" id="SM00248">
    <property type="entry name" value="ANK"/>
    <property type="match status" value="5"/>
</dbReference>
<dbReference type="InterPro" id="IPR000488">
    <property type="entry name" value="Death_dom"/>
</dbReference>
<feature type="repeat" description="ANK" evidence="1">
    <location>
        <begin position="538"/>
        <end position="562"/>
    </location>
</feature>
<feature type="domain" description="DED" evidence="4">
    <location>
        <begin position="166"/>
        <end position="259"/>
    </location>
</feature>
<dbReference type="AlphaFoldDB" id="A0AAN0J4H6"/>
<dbReference type="GO" id="GO:0042981">
    <property type="term" value="P:regulation of apoptotic process"/>
    <property type="evidence" value="ECO:0007669"/>
    <property type="project" value="InterPro"/>
</dbReference>
<feature type="compositionally biased region" description="Basic and acidic residues" evidence="2">
    <location>
        <begin position="386"/>
        <end position="400"/>
    </location>
</feature>
<evidence type="ECO:0000313" key="5">
    <source>
        <dbReference type="EnsemblMetazoa" id="XP_019851652.1"/>
    </source>
</evidence>
<dbReference type="Proteomes" id="UP000007879">
    <property type="component" value="Unassembled WGS sequence"/>
</dbReference>
<dbReference type="PANTHER" id="PTHR46224:SF64">
    <property type="entry name" value="IQ MOTIF AND ANKYRIN REPEAT DOMAIN-CONTAINING PROTEIN 1"/>
    <property type="match status" value="1"/>
</dbReference>
<dbReference type="PROSITE" id="PS50017">
    <property type="entry name" value="DEATH_DOMAIN"/>
    <property type="match status" value="1"/>
</dbReference>
<feature type="region of interest" description="Disordered" evidence="2">
    <location>
        <begin position="374"/>
        <end position="417"/>
    </location>
</feature>
<dbReference type="PROSITE" id="PS50297">
    <property type="entry name" value="ANK_REP_REGION"/>
    <property type="match status" value="4"/>
</dbReference>
<keyword evidence="1" id="KW-0040">ANK repeat</keyword>